<evidence type="ECO:0000256" key="5">
    <source>
        <dbReference type="ARBA" id="ARBA00022741"/>
    </source>
</evidence>
<protein>
    <recommendedName>
        <fullName evidence="2">non-specific serine/threonine protein kinase</fullName>
        <ecNumber evidence="2">2.7.11.1</ecNumber>
    </recommendedName>
</protein>
<comment type="catalytic activity">
    <reaction evidence="9">
        <text>L-seryl-[protein] + ATP = O-phospho-L-seryl-[protein] + ADP + H(+)</text>
        <dbReference type="Rhea" id="RHEA:17989"/>
        <dbReference type="Rhea" id="RHEA-COMP:9863"/>
        <dbReference type="Rhea" id="RHEA-COMP:11604"/>
        <dbReference type="ChEBI" id="CHEBI:15378"/>
        <dbReference type="ChEBI" id="CHEBI:29999"/>
        <dbReference type="ChEBI" id="CHEBI:30616"/>
        <dbReference type="ChEBI" id="CHEBI:83421"/>
        <dbReference type="ChEBI" id="CHEBI:456216"/>
        <dbReference type="EC" id="2.7.11.1"/>
    </reaction>
</comment>
<dbReference type="EMBL" id="CP144747">
    <property type="protein sequence ID" value="WVZ65895.1"/>
    <property type="molecule type" value="Genomic_DNA"/>
</dbReference>
<dbReference type="GO" id="GO:0004674">
    <property type="term" value="F:protein serine/threonine kinase activity"/>
    <property type="evidence" value="ECO:0007669"/>
    <property type="project" value="UniProtKB-KW"/>
</dbReference>
<evidence type="ECO:0000256" key="7">
    <source>
        <dbReference type="ARBA" id="ARBA00022840"/>
    </source>
</evidence>
<dbReference type="PRINTS" id="PR00109">
    <property type="entry name" value="TYRKINASE"/>
</dbReference>
<keyword evidence="6" id="KW-0418">Kinase</keyword>
<feature type="domain" description="ACT" evidence="12">
    <location>
        <begin position="145"/>
        <end position="220"/>
    </location>
</feature>
<evidence type="ECO:0000256" key="1">
    <source>
        <dbReference type="ARBA" id="ARBA00010507"/>
    </source>
</evidence>
<dbReference type="EC" id="2.7.11.1" evidence="2"/>
<dbReference type="InterPro" id="IPR051681">
    <property type="entry name" value="Ser/Thr_Kinases-Pseudokinases"/>
</dbReference>
<evidence type="ECO:0000313" key="13">
    <source>
        <dbReference type="EMBL" id="WVZ65895.1"/>
    </source>
</evidence>
<evidence type="ECO:0000256" key="4">
    <source>
        <dbReference type="ARBA" id="ARBA00022679"/>
    </source>
</evidence>
<dbReference type="InterPro" id="IPR001245">
    <property type="entry name" value="Ser-Thr/Tyr_kinase_cat_dom"/>
</dbReference>
<dbReference type="SUPFAM" id="SSF55021">
    <property type="entry name" value="ACT-like"/>
    <property type="match status" value="1"/>
</dbReference>
<name>A0AAQ3T3U6_PASNO</name>
<proteinExistence type="inferred from homology"/>
<accession>A0AAQ3T3U6</accession>
<dbReference type="PROSITE" id="PS00108">
    <property type="entry name" value="PROTEIN_KINASE_ST"/>
    <property type="match status" value="1"/>
</dbReference>
<dbReference type="GO" id="GO:0005524">
    <property type="term" value="F:ATP binding"/>
    <property type="evidence" value="ECO:0007669"/>
    <property type="project" value="UniProtKB-KW"/>
</dbReference>
<dbReference type="SMART" id="SM00220">
    <property type="entry name" value="S_TKc"/>
    <property type="match status" value="1"/>
</dbReference>
<evidence type="ECO:0000259" key="11">
    <source>
        <dbReference type="PROSITE" id="PS50011"/>
    </source>
</evidence>
<dbReference type="FunFam" id="3.30.200.20:FF:000060">
    <property type="entry name" value="Serine/threonine-protein kinase isoform 1"/>
    <property type="match status" value="1"/>
</dbReference>
<dbReference type="InterPro" id="IPR000719">
    <property type="entry name" value="Prot_kinase_dom"/>
</dbReference>
<dbReference type="InterPro" id="IPR002912">
    <property type="entry name" value="ACT_dom"/>
</dbReference>
<comment type="similarity">
    <text evidence="1">Belongs to the protein kinase superfamily. TKL Ser/Thr protein kinase family. RAF subfamily.</text>
</comment>
<feature type="region of interest" description="Disordered" evidence="10">
    <location>
        <begin position="115"/>
        <end position="136"/>
    </location>
</feature>
<evidence type="ECO:0000256" key="9">
    <source>
        <dbReference type="ARBA" id="ARBA00048679"/>
    </source>
</evidence>
<evidence type="ECO:0000259" key="12">
    <source>
        <dbReference type="PROSITE" id="PS51671"/>
    </source>
</evidence>
<dbReference type="Proteomes" id="UP001341281">
    <property type="component" value="Chromosome 03"/>
</dbReference>
<feature type="region of interest" description="Disordered" evidence="10">
    <location>
        <begin position="1"/>
        <end position="28"/>
    </location>
</feature>
<dbReference type="InterPro" id="IPR008271">
    <property type="entry name" value="Ser/Thr_kinase_AS"/>
</dbReference>
<keyword evidence="4" id="KW-0808">Transferase</keyword>
<keyword evidence="3" id="KW-0723">Serine/threonine-protein kinase</keyword>
<evidence type="ECO:0000256" key="3">
    <source>
        <dbReference type="ARBA" id="ARBA00022527"/>
    </source>
</evidence>
<keyword evidence="7" id="KW-0067">ATP-binding</keyword>
<keyword evidence="5" id="KW-0547">Nucleotide-binding</keyword>
<dbReference type="SUPFAM" id="SSF56112">
    <property type="entry name" value="Protein kinase-like (PK-like)"/>
    <property type="match status" value="1"/>
</dbReference>
<evidence type="ECO:0000256" key="10">
    <source>
        <dbReference type="SAM" id="MobiDB-lite"/>
    </source>
</evidence>
<dbReference type="Gene3D" id="3.30.200.20">
    <property type="entry name" value="Phosphorylase Kinase, domain 1"/>
    <property type="match status" value="1"/>
</dbReference>
<organism evidence="13 14">
    <name type="scientific">Paspalum notatum var. saurae</name>
    <dbReference type="NCBI Taxonomy" id="547442"/>
    <lineage>
        <taxon>Eukaryota</taxon>
        <taxon>Viridiplantae</taxon>
        <taxon>Streptophyta</taxon>
        <taxon>Embryophyta</taxon>
        <taxon>Tracheophyta</taxon>
        <taxon>Spermatophyta</taxon>
        <taxon>Magnoliopsida</taxon>
        <taxon>Liliopsida</taxon>
        <taxon>Poales</taxon>
        <taxon>Poaceae</taxon>
        <taxon>PACMAD clade</taxon>
        <taxon>Panicoideae</taxon>
        <taxon>Andropogonodae</taxon>
        <taxon>Paspaleae</taxon>
        <taxon>Paspalinae</taxon>
        <taxon>Paspalum</taxon>
    </lineage>
</organism>
<evidence type="ECO:0000313" key="14">
    <source>
        <dbReference type="Proteomes" id="UP001341281"/>
    </source>
</evidence>
<dbReference type="PANTHER" id="PTHR44329:SF305">
    <property type="entry name" value="OS07G0475900 PROTEIN"/>
    <property type="match status" value="1"/>
</dbReference>
<keyword evidence="14" id="KW-1185">Reference proteome</keyword>
<feature type="domain" description="Protein kinase" evidence="11">
    <location>
        <begin position="321"/>
        <end position="583"/>
    </location>
</feature>
<dbReference type="PANTHER" id="PTHR44329">
    <property type="entry name" value="SERINE/THREONINE-PROTEIN KINASE TNNI3K-RELATED"/>
    <property type="match status" value="1"/>
</dbReference>
<evidence type="ECO:0000256" key="8">
    <source>
        <dbReference type="ARBA" id="ARBA00047899"/>
    </source>
</evidence>
<evidence type="ECO:0000256" key="2">
    <source>
        <dbReference type="ARBA" id="ARBA00012513"/>
    </source>
</evidence>
<sequence>MAAESCGSRGASPPPPPSAAGGGAAGRRRKAEAYAEVLRRIRDGAGGYGGVAPGLEDELWTHFQGLPARYALDVNVERVEDVLLHKKLLKQAREPMNGLVFDVRPSQVVTLEESTGFEPSTSFKQEQQDPQCSTYASSDQRPLFEIIFACDDKPKLLSQLTSLLGELGLNIQEAHAYSTSDGCSLDIFVVDGWEYEEFLVLYSRRVGSESVVHDLRICKGTYLGFLKSNSLYIEGGNPFQNFDCKTHDFISLLFHPLSNNVQVDILRSELRKGVDKIKYRAWPLVQSMSARMDHQLESPSSDFVQIPSDAADVWEVDPRLLKFEQKLASGSFGDLYHGTYCSQDVAIKVLKPERVSVDMLREFAQEVYIMKKVRHKNVVQFIGASTRPPILCIVTEFMHGGSIFDFLYNRRGKFQLPDVIRIASDVSKGMNYLHQINIVHRDLKTANLLMDDQVVKVADFGVARVKDQSGVMTAETGTYRWMAPEVIEHLPYDHRADVFSFGIVLWELLTGKLPYEDMTPLQAAVAVVQKDLRPTIAADTHPMLADLLQRCWQKDPALRPTFAEIVETLNSIKEVCTHRKMWFGVLGITRDIQVDLTPGGGEAVDEAVLFNVPRPFHFHLESGDFCLRPRP</sequence>
<comment type="catalytic activity">
    <reaction evidence="8">
        <text>L-threonyl-[protein] + ATP = O-phospho-L-threonyl-[protein] + ADP + H(+)</text>
        <dbReference type="Rhea" id="RHEA:46608"/>
        <dbReference type="Rhea" id="RHEA-COMP:11060"/>
        <dbReference type="Rhea" id="RHEA-COMP:11605"/>
        <dbReference type="ChEBI" id="CHEBI:15378"/>
        <dbReference type="ChEBI" id="CHEBI:30013"/>
        <dbReference type="ChEBI" id="CHEBI:30616"/>
        <dbReference type="ChEBI" id="CHEBI:61977"/>
        <dbReference type="ChEBI" id="CHEBI:456216"/>
        <dbReference type="EC" id="2.7.11.1"/>
    </reaction>
</comment>
<dbReference type="PROSITE" id="PS50011">
    <property type="entry name" value="PROTEIN_KINASE_DOM"/>
    <property type="match status" value="1"/>
</dbReference>
<dbReference type="InterPro" id="IPR011009">
    <property type="entry name" value="Kinase-like_dom_sf"/>
</dbReference>
<reference evidence="13 14" key="1">
    <citation type="submission" date="2024-02" db="EMBL/GenBank/DDBJ databases">
        <title>High-quality chromosome-scale genome assembly of Pensacola bahiagrass (Paspalum notatum Flugge var. saurae).</title>
        <authorList>
            <person name="Vega J.M."/>
            <person name="Podio M."/>
            <person name="Orjuela J."/>
            <person name="Siena L.A."/>
            <person name="Pessino S.C."/>
            <person name="Combes M.C."/>
            <person name="Mariac C."/>
            <person name="Albertini E."/>
            <person name="Pupilli F."/>
            <person name="Ortiz J.P.A."/>
            <person name="Leblanc O."/>
        </authorList>
    </citation>
    <scope>NUCLEOTIDE SEQUENCE [LARGE SCALE GENOMIC DNA]</scope>
    <source>
        <strain evidence="13">R1</strain>
        <tissue evidence="13">Leaf</tissue>
    </source>
</reference>
<dbReference type="Gene3D" id="1.10.510.10">
    <property type="entry name" value="Transferase(Phosphotransferase) domain 1"/>
    <property type="match status" value="1"/>
</dbReference>
<gene>
    <name evidence="13" type="ORF">U9M48_015186</name>
</gene>
<dbReference type="AlphaFoldDB" id="A0AAQ3T3U6"/>
<dbReference type="InterPro" id="IPR045865">
    <property type="entry name" value="ACT-like_dom_sf"/>
</dbReference>
<dbReference type="Pfam" id="PF07714">
    <property type="entry name" value="PK_Tyr_Ser-Thr"/>
    <property type="match status" value="1"/>
</dbReference>
<evidence type="ECO:0000256" key="6">
    <source>
        <dbReference type="ARBA" id="ARBA00022777"/>
    </source>
</evidence>
<dbReference type="PROSITE" id="PS51671">
    <property type="entry name" value="ACT"/>
    <property type="match status" value="1"/>
</dbReference>
<dbReference type="CDD" id="cd13999">
    <property type="entry name" value="STKc_MAP3K-like"/>
    <property type="match status" value="1"/>
</dbReference>